<feature type="domain" description="MurNAc-LAA" evidence="3">
    <location>
        <begin position="67"/>
        <end position="305"/>
    </location>
</feature>
<evidence type="ECO:0000259" key="2">
    <source>
        <dbReference type="Pfam" id="PF01471"/>
    </source>
</evidence>
<reference evidence="4 5" key="1">
    <citation type="journal article" date="2016" name="Nat. Commun.">
        <title>Thousands of microbial genomes shed light on interconnected biogeochemical processes in an aquifer system.</title>
        <authorList>
            <person name="Anantharaman K."/>
            <person name="Brown C.T."/>
            <person name="Hug L.A."/>
            <person name="Sharon I."/>
            <person name="Castelle C.J."/>
            <person name="Probst A.J."/>
            <person name="Thomas B.C."/>
            <person name="Singh A."/>
            <person name="Wilkins M.J."/>
            <person name="Karaoz U."/>
            <person name="Brodie E.L."/>
            <person name="Williams K.H."/>
            <person name="Hubbard S.S."/>
            <person name="Banfield J.F."/>
        </authorList>
    </citation>
    <scope>NUCLEOTIDE SEQUENCE [LARGE SCALE GENOMIC DNA]</scope>
</reference>
<dbReference type="Pfam" id="PF01471">
    <property type="entry name" value="PG_binding_1"/>
    <property type="match status" value="1"/>
</dbReference>
<dbReference type="PANTHER" id="PTHR30404:SF0">
    <property type="entry name" value="N-ACETYLMURAMOYL-L-ALANINE AMIDASE AMIC"/>
    <property type="match status" value="1"/>
</dbReference>
<dbReference type="Pfam" id="PF01520">
    <property type="entry name" value="Amidase_3"/>
    <property type="match status" value="1"/>
</dbReference>
<evidence type="ECO:0000313" key="4">
    <source>
        <dbReference type="EMBL" id="OGZ93334.1"/>
    </source>
</evidence>
<evidence type="ECO:0000256" key="1">
    <source>
        <dbReference type="ARBA" id="ARBA00022801"/>
    </source>
</evidence>
<protein>
    <recommendedName>
        <fullName evidence="6">MurNAc-LAA domain-containing protein</fullName>
    </recommendedName>
</protein>
<name>A0A1G2K1M9_9BACT</name>
<evidence type="ECO:0000259" key="3">
    <source>
        <dbReference type="Pfam" id="PF01520"/>
    </source>
</evidence>
<dbReference type="InterPro" id="IPR002508">
    <property type="entry name" value="MurNAc-LAA_cat"/>
</dbReference>
<dbReference type="Gene3D" id="1.10.101.10">
    <property type="entry name" value="PGBD-like superfamily/PGBD"/>
    <property type="match status" value="1"/>
</dbReference>
<dbReference type="InterPro" id="IPR036365">
    <property type="entry name" value="PGBD-like_sf"/>
</dbReference>
<dbReference type="Proteomes" id="UP000177392">
    <property type="component" value="Unassembled WGS sequence"/>
</dbReference>
<dbReference type="AlphaFoldDB" id="A0A1G2K1M9"/>
<dbReference type="InterPro" id="IPR002477">
    <property type="entry name" value="Peptidoglycan-bd-like"/>
</dbReference>
<dbReference type="InterPro" id="IPR050695">
    <property type="entry name" value="N-acetylmuramoyl_amidase_3"/>
</dbReference>
<dbReference type="SUPFAM" id="SSF47090">
    <property type="entry name" value="PGBD-like"/>
    <property type="match status" value="1"/>
</dbReference>
<dbReference type="GO" id="GO:0009253">
    <property type="term" value="P:peptidoglycan catabolic process"/>
    <property type="evidence" value="ECO:0007669"/>
    <property type="project" value="InterPro"/>
</dbReference>
<feature type="domain" description="Peptidoglycan binding-like" evidence="2">
    <location>
        <begin position="341"/>
        <end position="402"/>
    </location>
</feature>
<dbReference type="GO" id="GO:0030288">
    <property type="term" value="C:outer membrane-bounded periplasmic space"/>
    <property type="evidence" value="ECO:0007669"/>
    <property type="project" value="TreeGrafter"/>
</dbReference>
<proteinExistence type="predicted"/>
<accession>A0A1G2K1M9</accession>
<dbReference type="PANTHER" id="PTHR30404">
    <property type="entry name" value="N-ACETYLMURAMOYL-L-ALANINE AMIDASE"/>
    <property type="match status" value="1"/>
</dbReference>
<gene>
    <name evidence="4" type="ORF">A2131_00675</name>
</gene>
<comment type="caution">
    <text evidence="4">The sequence shown here is derived from an EMBL/GenBank/DDBJ whole genome shotgun (WGS) entry which is preliminary data.</text>
</comment>
<dbReference type="GO" id="GO:0008745">
    <property type="term" value="F:N-acetylmuramoyl-L-alanine amidase activity"/>
    <property type="evidence" value="ECO:0007669"/>
    <property type="project" value="InterPro"/>
</dbReference>
<keyword evidence="1" id="KW-0378">Hydrolase</keyword>
<dbReference type="Gene3D" id="3.40.630.40">
    <property type="entry name" value="Zn-dependent exopeptidases"/>
    <property type="match status" value="1"/>
</dbReference>
<sequence length="411" mass="45885">MRKILLAAILIGVFALAVNFASRSDYSEFSSKFKDFVASLFFVDSTTKETLKNAYEKAGKGEGRISILIVPGHDSVQSGTEFRGMKEASITLDLGEELYRLLAADAHFDVRLSRTRTGYDSLIAKFLQEKKAEIEEFVKTQKALMSRYVALGKIESRIIVGHNTAPSDTAYKLYGINKWSNENGVDVILHIHFNDYPRSIRSTPGKYSGFSVYIPESQYSNAKGSRVIAESIFARLARFYPSSDLPKEDVGIVEDQELIAIGSNNTVDGAALLIEYGYIYEPHLQNAVIRQKAISDLAFQTYLGIMDFFEDNMKKGLYETQLLPHEWQEDIFRPGPAKKDTLSLQAALIIEGLYPPAGNSLNDCPMSGNFGTCTEKAVKAFQKKYDILPQTGYAGEKTRSKLNELYGTNQN</sequence>
<evidence type="ECO:0000313" key="5">
    <source>
        <dbReference type="Proteomes" id="UP000177392"/>
    </source>
</evidence>
<dbReference type="InterPro" id="IPR036366">
    <property type="entry name" value="PGBDSf"/>
</dbReference>
<evidence type="ECO:0008006" key="6">
    <source>
        <dbReference type="Google" id="ProtNLM"/>
    </source>
</evidence>
<dbReference type="SUPFAM" id="SSF53187">
    <property type="entry name" value="Zn-dependent exopeptidases"/>
    <property type="match status" value="1"/>
</dbReference>
<organism evidence="4 5">
    <name type="scientific">Candidatus Sungbacteria bacterium GWC2_49_10</name>
    <dbReference type="NCBI Taxonomy" id="1802263"/>
    <lineage>
        <taxon>Bacteria</taxon>
        <taxon>Candidatus Sungiibacteriota</taxon>
    </lineage>
</organism>
<dbReference type="EMBL" id="MHQB01000039">
    <property type="protein sequence ID" value="OGZ93334.1"/>
    <property type="molecule type" value="Genomic_DNA"/>
</dbReference>